<reference evidence="1" key="1">
    <citation type="submission" date="2023-06" db="EMBL/GenBank/DDBJ databases">
        <title>Genome-scale phylogeny and comparative genomics of the fungal order Sordariales.</title>
        <authorList>
            <consortium name="Lawrence Berkeley National Laboratory"/>
            <person name="Hensen N."/>
            <person name="Bonometti L."/>
            <person name="Westerberg I."/>
            <person name="Brannstrom I.O."/>
            <person name="Guillou S."/>
            <person name="Cros-Aarteil S."/>
            <person name="Calhoun S."/>
            <person name="Haridas S."/>
            <person name="Kuo A."/>
            <person name="Mondo S."/>
            <person name="Pangilinan J."/>
            <person name="Riley R."/>
            <person name="Labutti K."/>
            <person name="Andreopoulos B."/>
            <person name="Lipzen A."/>
            <person name="Chen C."/>
            <person name="Yanf M."/>
            <person name="Daum C."/>
            <person name="Ng V."/>
            <person name="Clum A."/>
            <person name="Steindorff A."/>
            <person name="Ohm R."/>
            <person name="Martin F."/>
            <person name="Silar P."/>
            <person name="Natvig D."/>
            <person name="Lalanne C."/>
            <person name="Gautier V."/>
            <person name="Ament-Velasquez S.L."/>
            <person name="Kruys A."/>
            <person name="Hutchinson M.I."/>
            <person name="Powell A.J."/>
            <person name="Barry K."/>
            <person name="Miller A.N."/>
            <person name="Grigoriev I.V."/>
            <person name="Debuchy R."/>
            <person name="Gladieux P."/>
            <person name="Thoren M.H."/>
            <person name="Johannesson H."/>
        </authorList>
    </citation>
    <scope>NUCLEOTIDE SEQUENCE</scope>
    <source>
        <strain evidence="1">PSN4</strain>
    </source>
</reference>
<keyword evidence="2" id="KW-1185">Reference proteome</keyword>
<name>A0AAJ0B985_9PEZI</name>
<protein>
    <submittedName>
        <fullName evidence="1">Uncharacterized protein</fullName>
    </submittedName>
</protein>
<gene>
    <name evidence="1" type="ORF">QBC47DRAFT_33470</name>
</gene>
<sequence length="395" mass="45158">METQIATPSNHETKPVQLRSSAPHAVEINWTQPVIFRPNDAVNHPRSWLEKREKLEAHVLYHAAKPSHHLHEPLPTSMRSTTEAQHYLRHHIVPVLVGVSSNLSRLQRAHFCDETINALVMERGRHQVARLTDLSISFIRRFVARSLEFIDGDEIRDHGWSTSFLRYCVDTLGWFGLRPHSLQDFSHSHARTSSSGSHGNKRQWSHGTVNLALVHALRALAYTLDIAVVSFAGAHLEHFDDVYFARPHERHGIYQIPCDADSKSSVMIFRRHFECLAGFLGDHPAWVFEVHERGHVIDLSRNLYLRASPEELANVWGPVWRSEDLSPQGRTRFLLSRGLIVGWRHSSNDPPLLPGEYFCHWTDDPTEAASSSPCLPRYINIPYLFIGAHSHPRPH</sequence>
<comment type="caution">
    <text evidence="1">The sequence shown here is derived from an EMBL/GenBank/DDBJ whole genome shotgun (WGS) entry which is preliminary data.</text>
</comment>
<evidence type="ECO:0000313" key="1">
    <source>
        <dbReference type="EMBL" id="KAK1754028.1"/>
    </source>
</evidence>
<proteinExistence type="predicted"/>
<dbReference type="Proteomes" id="UP001239445">
    <property type="component" value="Unassembled WGS sequence"/>
</dbReference>
<accession>A0AAJ0B985</accession>
<evidence type="ECO:0000313" key="2">
    <source>
        <dbReference type="Proteomes" id="UP001239445"/>
    </source>
</evidence>
<dbReference type="AlphaFoldDB" id="A0AAJ0B985"/>
<organism evidence="1 2">
    <name type="scientific">Echria macrotheca</name>
    <dbReference type="NCBI Taxonomy" id="438768"/>
    <lineage>
        <taxon>Eukaryota</taxon>
        <taxon>Fungi</taxon>
        <taxon>Dikarya</taxon>
        <taxon>Ascomycota</taxon>
        <taxon>Pezizomycotina</taxon>
        <taxon>Sordariomycetes</taxon>
        <taxon>Sordariomycetidae</taxon>
        <taxon>Sordariales</taxon>
        <taxon>Schizotheciaceae</taxon>
        <taxon>Echria</taxon>
    </lineage>
</organism>
<dbReference type="EMBL" id="MU839836">
    <property type="protein sequence ID" value="KAK1754028.1"/>
    <property type="molecule type" value="Genomic_DNA"/>
</dbReference>